<feature type="region of interest" description="Disordered" evidence="1">
    <location>
        <begin position="104"/>
        <end position="124"/>
    </location>
</feature>
<dbReference type="EMBL" id="LTDM01000001">
    <property type="protein sequence ID" value="OLS03938.1"/>
    <property type="molecule type" value="Genomic_DNA"/>
</dbReference>
<organism evidence="3 4">
    <name type="scientific">Tissierella creatinophila DSM 6911</name>
    <dbReference type="NCBI Taxonomy" id="1123403"/>
    <lineage>
        <taxon>Bacteria</taxon>
        <taxon>Bacillati</taxon>
        <taxon>Bacillota</taxon>
        <taxon>Tissierellia</taxon>
        <taxon>Tissierellales</taxon>
        <taxon>Tissierellaceae</taxon>
        <taxon>Tissierella</taxon>
    </lineage>
</organism>
<comment type="caution">
    <text evidence="3">The sequence shown here is derived from an EMBL/GenBank/DDBJ whole genome shotgun (WGS) entry which is preliminary data.</text>
</comment>
<evidence type="ECO:0000256" key="2">
    <source>
        <dbReference type="SAM" id="Phobius"/>
    </source>
</evidence>
<dbReference type="Proteomes" id="UP000186112">
    <property type="component" value="Unassembled WGS sequence"/>
</dbReference>
<feature type="compositionally biased region" description="Basic and acidic residues" evidence="1">
    <location>
        <begin position="110"/>
        <end position="124"/>
    </location>
</feature>
<dbReference type="RefSeq" id="WP_075724042.1">
    <property type="nucleotide sequence ID" value="NZ_LTDM01000001.1"/>
</dbReference>
<keyword evidence="2" id="KW-0472">Membrane</keyword>
<evidence type="ECO:0000256" key="1">
    <source>
        <dbReference type="SAM" id="MobiDB-lite"/>
    </source>
</evidence>
<gene>
    <name evidence="3" type="ORF">TICRE_00650</name>
</gene>
<evidence type="ECO:0008006" key="5">
    <source>
        <dbReference type="Google" id="ProtNLM"/>
    </source>
</evidence>
<keyword evidence="4" id="KW-1185">Reference proteome</keyword>
<keyword evidence="2" id="KW-1133">Transmembrane helix</keyword>
<name>A0A1U7M9Q9_TISCR</name>
<keyword evidence="2" id="KW-0812">Transmembrane</keyword>
<reference evidence="3 4" key="1">
    <citation type="submission" date="2016-02" db="EMBL/GenBank/DDBJ databases">
        <title>Genome sequence of Tissierella creatinophila DSM 6911.</title>
        <authorList>
            <person name="Poehlein A."/>
            <person name="Daniel R."/>
        </authorList>
    </citation>
    <scope>NUCLEOTIDE SEQUENCE [LARGE SCALE GENOMIC DNA]</scope>
    <source>
        <strain evidence="3 4">DSM 6911</strain>
    </source>
</reference>
<dbReference type="AlphaFoldDB" id="A0A1U7M9Q9"/>
<dbReference type="OrthoDB" id="1634070at2"/>
<accession>A0A1U7M9Q9</accession>
<evidence type="ECO:0000313" key="4">
    <source>
        <dbReference type="Proteomes" id="UP000186112"/>
    </source>
</evidence>
<proteinExistence type="predicted"/>
<protein>
    <recommendedName>
        <fullName evidence="5">Stage III sporulation protein AG</fullName>
    </recommendedName>
</protein>
<evidence type="ECO:0000313" key="3">
    <source>
        <dbReference type="EMBL" id="OLS03938.1"/>
    </source>
</evidence>
<feature type="transmembrane region" description="Helical" evidence="2">
    <location>
        <begin position="20"/>
        <end position="38"/>
    </location>
</feature>
<sequence>MDKILRRIKEQFKNLEDKKIIGYLIVILISASLILTFLKGISPKEQKDIKGVIKEDSTEYNSEVRVEDYAGILEKKLVHILKKLEGVGEVSVMLTLEDSSEKIPAANTTKSRESTKETDAEGGIREITREDESKQLLNSSDNIVVLKEIRPNIKGVIVIAEGAENAEILEKIYLAVQTVLGLTTNKVQVFSSK</sequence>